<keyword evidence="4" id="KW-1185">Reference proteome</keyword>
<organism evidence="3 4">
    <name type="scientific">Brassica cretica</name>
    <name type="common">Mustard</name>
    <dbReference type="NCBI Taxonomy" id="69181"/>
    <lineage>
        <taxon>Eukaryota</taxon>
        <taxon>Viridiplantae</taxon>
        <taxon>Streptophyta</taxon>
        <taxon>Embryophyta</taxon>
        <taxon>Tracheophyta</taxon>
        <taxon>Spermatophyta</taxon>
        <taxon>Magnoliopsida</taxon>
        <taxon>eudicotyledons</taxon>
        <taxon>Gunneridae</taxon>
        <taxon>Pentapetalae</taxon>
        <taxon>rosids</taxon>
        <taxon>malvids</taxon>
        <taxon>Brassicales</taxon>
        <taxon>Brassicaceae</taxon>
        <taxon>Brassiceae</taxon>
        <taxon>Brassica</taxon>
    </lineage>
</organism>
<proteinExistence type="predicted"/>
<sequence length="627" mass="68424">MLPKKKKKNRSPFLASTKIAQLMGSAAFAASSSKKNGTSVPILAGFVSISPTGAPVGAFPVVTEVQTSKLQHLSLPLVIDSKNLVQPSHEAKSPVQNYASLLSSAQMQELGNPTEHVSGVPFVLIPDENIESAKIEFKDFIYARFHGDIPQMGRIIGVINVVWAKSGPKIYVHRIGHGYFLLRVTNPKILSRTCWNIAGAPMFVAPWSPDFSPKEAPLTYAVVPVEMHNVPYLLFNKESLNRLATAIGKPDSLAPETERKLNFEVAKMYVNVDLIVKLPQSIVSGFSNGKEVIIDVSYPWLPVKCESCSKYGHKTDKCRVNVPHGSPERTSAKKSNPEAPRDRSKSRHGRCQDPKIRRGSAGHGGTSRVEELSDQGVGVPSPVGISGVEESSKQGVGVTFPVEVTEPDMEEGEFRPSDGVEAVSQRGNGSAPAGSANMDPTVGIPTEELSGTEVTKTYGLSVDVRSSSVVIDESLDAGPKLRLDKAKIVEEPFFLVNNRNATAQAVTCGVVIQSENICLTVTFVYGFNLLEDRQCLWEGLVELHDSTPVSRFPWAVLGDFNQMLRTSHHSKHFSSRVDEAGIEDANLCLQDAQLFEAQFKGPPFTWRNNQDENPISTRIDHALINQH</sequence>
<feature type="region of interest" description="Disordered" evidence="1">
    <location>
        <begin position="316"/>
        <end position="394"/>
    </location>
</feature>
<dbReference type="Proteomes" id="UP000266723">
    <property type="component" value="Unassembled WGS sequence"/>
</dbReference>
<reference evidence="3 4" key="1">
    <citation type="journal article" date="2020" name="BMC Genomics">
        <title>Intraspecific diversification of the crop wild relative Brassica cretica Lam. using demographic model selection.</title>
        <authorList>
            <person name="Kioukis A."/>
            <person name="Michalopoulou V.A."/>
            <person name="Briers L."/>
            <person name="Pirintsos S."/>
            <person name="Studholme D.J."/>
            <person name="Pavlidis P."/>
            <person name="Sarris P.F."/>
        </authorList>
    </citation>
    <scope>NUCLEOTIDE SEQUENCE [LARGE SCALE GENOMIC DNA]</scope>
    <source>
        <strain evidence="4">cv. PFS-1207/04</strain>
    </source>
</reference>
<accession>A0ABQ7DG28</accession>
<feature type="region of interest" description="Disordered" evidence="1">
    <location>
        <begin position="408"/>
        <end position="441"/>
    </location>
</feature>
<name>A0ABQ7DG28_BRACR</name>
<dbReference type="SUPFAM" id="SSF56219">
    <property type="entry name" value="DNase I-like"/>
    <property type="match status" value="1"/>
</dbReference>
<dbReference type="InterPro" id="IPR040256">
    <property type="entry name" value="At4g02000-like"/>
</dbReference>
<dbReference type="InterPro" id="IPR036691">
    <property type="entry name" value="Endo/exonu/phosph_ase_sf"/>
</dbReference>
<evidence type="ECO:0000313" key="3">
    <source>
        <dbReference type="EMBL" id="KAF3576952.1"/>
    </source>
</evidence>
<evidence type="ECO:0000313" key="4">
    <source>
        <dbReference type="Proteomes" id="UP000266723"/>
    </source>
</evidence>
<evidence type="ECO:0000259" key="2">
    <source>
        <dbReference type="Pfam" id="PF14111"/>
    </source>
</evidence>
<comment type="caution">
    <text evidence="3">The sequence shown here is derived from an EMBL/GenBank/DDBJ whole genome shotgun (WGS) entry which is preliminary data.</text>
</comment>
<feature type="domain" description="DUF4283" evidence="2">
    <location>
        <begin position="136"/>
        <end position="215"/>
    </location>
</feature>
<evidence type="ECO:0000256" key="1">
    <source>
        <dbReference type="SAM" id="MobiDB-lite"/>
    </source>
</evidence>
<gene>
    <name evidence="3" type="ORF">DY000_02030084</name>
</gene>
<dbReference type="PANTHER" id="PTHR31286">
    <property type="entry name" value="GLYCINE-RICH CELL WALL STRUCTURAL PROTEIN 1.8-LIKE"/>
    <property type="match status" value="1"/>
</dbReference>
<dbReference type="EMBL" id="QGKV02000649">
    <property type="protein sequence ID" value="KAF3576952.1"/>
    <property type="molecule type" value="Genomic_DNA"/>
</dbReference>
<dbReference type="InterPro" id="IPR025558">
    <property type="entry name" value="DUF4283"/>
</dbReference>
<dbReference type="Pfam" id="PF14111">
    <property type="entry name" value="DUF4283"/>
    <property type="match status" value="1"/>
</dbReference>
<dbReference type="Gene3D" id="3.60.10.10">
    <property type="entry name" value="Endonuclease/exonuclease/phosphatase"/>
    <property type="match status" value="1"/>
</dbReference>
<feature type="compositionally biased region" description="Low complexity" evidence="1">
    <location>
        <begin position="376"/>
        <end position="388"/>
    </location>
</feature>
<feature type="compositionally biased region" description="Basic and acidic residues" evidence="1">
    <location>
        <begin position="326"/>
        <end position="343"/>
    </location>
</feature>
<dbReference type="PANTHER" id="PTHR31286:SF87">
    <property type="entry name" value="DUF4283 DOMAIN-CONTAINING PROTEIN"/>
    <property type="match status" value="1"/>
</dbReference>
<protein>
    <recommendedName>
        <fullName evidence="2">DUF4283 domain-containing protein</fullName>
    </recommendedName>
</protein>